<feature type="transmembrane region" description="Helical" evidence="8">
    <location>
        <begin position="130"/>
        <end position="149"/>
    </location>
</feature>
<dbReference type="InterPro" id="IPR005828">
    <property type="entry name" value="MFS_sugar_transport-like"/>
</dbReference>
<protein>
    <recommendedName>
        <fullName evidence="9">Major facilitator superfamily (MFS) profile domain-containing protein</fullName>
    </recommendedName>
</protein>
<dbReference type="InterPro" id="IPR036259">
    <property type="entry name" value="MFS_trans_sf"/>
</dbReference>
<dbReference type="PRINTS" id="PR00171">
    <property type="entry name" value="SUGRTRNSPORT"/>
</dbReference>
<feature type="transmembrane region" description="Helical" evidence="8">
    <location>
        <begin position="363"/>
        <end position="385"/>
    </location>
</feature>
<dbReference type="EMBL" id="MU005596">
    <property type="protein sequence ID" value="KAF2680498.1"/>
    <property type="molecule type" value="Genomic_DNA"/>
</dbReference>
<dbReference type="PANTHER" id="PTHR48020">
    <property type="entry name" value="PROTON MYO-INOSITOL COTRANSPORTER"/>
    <property type="match status" value="1"/>
</dbReference>
<keyword evidence="4 8" id="KW-0812">Transmembrane</keyword>
<gene>
    <name evidence="10" type="ORF">K458DRAFT_311648</name>
</gene>
<comment type="subcellular location">
    <subcellularLocation>
        <location evidence="1">Membrane</location>
        <topology evidence="1">Multi-pass membrane protein</topology>
    </subcellularLocation>
</comment>
<feature type="transmembrane region" description="Helical" evidence="8">
    <location>
        <begin position="161"/>
        <end position="179"/>
    </location>
</feature>
<keyword evidence="5 8" id="KW-1133">Transmembrane helix</keyword>
<reference evidence="10" key="1">
    <citation type="journal article" date="2020" name="Stud. Mycol.">
        <title>101 Dothideomycetes genomes: a test case for predicting lifestyles and emergence of pathogens.</title>
        <authorList>
            <person name="Haridas S."/>
            <person name="Albert R."/>
            <person name="Binder M."/>
            <person name="Bloem J."/>
            <person name="Labutti K."/>
            <person name="Salamov A."/>
            <person name="Andreopoulos B."/>
            <person name="Baker S."/>
            <person name="Barry K."/>
            <person name="Bills G."/>
            <person name="Bluhm B."/>
            <person name="Cannon C."/>
            <person name="Castanera R."/>
            <person name="Culley D."/>
            <person name="Daum C."/>
            <person name="Ezra D."/>
            <person name="Gonzalez J."/>
            <person name="Henrissat B."/>
            <person name="Kuo A."/>
            <person name="Liang C."/>
            <person name="Lipzen A."/>
            <person name="Lutzoni F."/>
            <person name="Magnuson J."/>
            <person name="Mondo S."/>
            <person name="Nolan M."/>
            <person name="Ohm R."/>
            <person name="Pangilinan J."/>
            <person name="Park H.-J."/>
            <person name="Ramirez L."/>
            <person name="Alfaro M."/>
            <person name="Sun H."/>
            <person name="Tritt A."/>
            <person name="Yoshinaga Y."/>
            <person name="Zwiers L.-H."/>
            <person name="Turgeon B."/>
            <person name="Goodwin S."/>
            <person name="Spatafora J."/>
            <person name="Crous P."/>
            <person name="Grigoriev I."/>
        </authorList>
    </citation>
    <scope>NUCLEOTIDE SEQUENCE</scope>
    <source>
        <strain evidence="10">CBS 122367</strain>
    </source>
</reference>
<feature type="transmembrane region" description="Helical" evidence="8">
    <location>
        <begin position="400"/>
        <end position="423"/>
    </location>
</feature>
<dbReference type="PANTHER" id="PTHR48020:SF25">
    <property type="entry name" value="SUGAR TRANSPORTER, PUTATIVE (AFU_ORTHOLOGUE AFUA_7G05830)-RELATED"/>
    <property type="match status" value="1"/>
</dbReference>
<keyword evidence="11" id="KW-1185">Reference proteome</keyword>
<evidence type="ECO:0000313" key="11">
    <source>
        <dbReference type="Proteomes" id="UP000799291"/>
    </source>
</evidence>
<evidence type="ECO:0000256" key="8">
    <source>
        <dbReference type="SAM" id="Phobius"/>
    </source>
</evidence>
<dbReference type="GO" id="GO:0015791">
    <property type="term" value="P:polyol transmembrane transport"/>
    <property type="evidence" value="ECO:0007669"/>
    <property type="project" value="UniProtKB-ARBA"/>
</dbReference>
<dbReference type="GO" id="GO:0015798">
    <property type="term" value="P:myo-inositol transport"/>
    <property type="evidence" value="ECO:0007669"/>
    <property type="project" value="UniProtKB-ARBA"/>
</dbReference>
<feature type="transmembrane region" description="Helical" evidence="8">
    <location>
        <begin position="529"/>
        <end position="548"/>
    </location>
</feature>
<evidence type="ECO:0000256" key="1">
    <source>
        <dbReference type="ARBA" id="ARBA00004141"/>
    </source>
</evidence>
<evidence type="ECO:0000256" key="4">
    <source>
        <dbReference type="ARBA" id="ARBA00022692"/>
    </source>
</evidence>
<dbReference type="InterPro" id="IPR050814">
    <property type="entry name" value="Myo-inositol_Transporter"/>
</dbReference>
<evidence type="ECO:0000256" key="6">
    <source>
        <dbReference type="ARBA" id="ARBA00023136"/>
    </source>
</evidence>
<feature type="transmembrane region" description="Helical" evidence="8">
    <location>
        <begin position="430"/>
        <end position="452"/>
    </location>
</feature>
<keyword evidence="6 8" id="KW-0472">Membrane</keyword>
<sequence>MDQPDRRLAQPFLGWNHERMTASIDNFISVSGLEDYEKYIRRGAFLAQSKAAFPEGRERRDGLTLKDNERYYLGLESSSRRIDKFNQPWRLYALVGVCSLGAAVQGWDETAVNGAQVYYTNALGLRDRDGLLGLVNSAPYLCCAFSCWLNYPLNRLLDRRGVIFVTCLISSITCLGQAFPQSWQQLFAARFLLGLGIGPKSATIPIYAAEAAPANIRGALVMMWQMWTAFGIMCGYIAGVALAGVRDGMDPSVCNTSAGNLLSSRCSLNWRLMLASPMILPLFVVAYVYTLPESPRWLVMKAREGNQKKYEEAFMALCKLRHTKLQAGRDLFLIDHLLEGEEVIMEQQKPFSELFTLGRNRRALTASVITMFLQQFCGVNVTAYYSSTILKDHASYTDRAALLISMGFGIINFLFAIPAIWTIDTFGRRNLLLATFPFMAFFQIIMVIAFALPDSSSAQHVLVIIGMYLFGIAYSPGEGPVPFVYSAESMPLYNRDFGMGIVTSINWFWNFFISITWPKFSTAFTVSGAFGWYAAWCVIGWWMILLFVPETKDLTLEQLDQVFSYGTREHMAHGMAQLKWFVARYVLGRKGVKKPVFLHEEDPEEVIDTRGEGIEEIREAPVY</sequence>
<evidence type="ECO:0000256" key="7">
    <source>
        <dbReference type="RuleBase" id="RU003346"/>
    </source>
</evidence>
<name>A0A6G1IQW7_9PLEO</name>
<keyword evidence="3 7" id="KW-0813">Transport</keyword>
<evidence type="ECO:0000256" key="3">
    <source>
        <dbReference type="ARBA" id="ARBA00022448"/>
    </source>
</evidence>
<dbReference type="GO" id="GO:0016020">
    <property type="term" value="C:membrane"/>
    <property type="evidence" value="ECO:0007669"/>
    <property type="project" value="UniProtKB-SubCell"/>
</dbReference>
<evidence type="ECO:0000313" key="10">
    <source>
        <dbReference type="EMBL" id="KAF2680498.1"/>
    </source>
</evidence>
<accession>A0A6G1IQW7</accession>
<dbReference type="OrthoDB" id="5290825at2759"/>
<comment type="similarity">
    <text evidence="2 7">Belongs to the major facilitator superfamily. Sugar transporter (TC 2.A.1.1) family.</text>
</comment>
<evidence type="ECO:0000256" key="2">
    <source>
        <dbReference type="ARBA" id="ARBA00010992"/>
    </source>
</evidence>
<proteinExistence type="inferred from homology"/>
<dbReference type="NCBIfam" id="TIGR00879">
    <property type="entry name" value="SP"/>
    <property type="match status" value="1"/>
</dbReference>
<dbReference type="PROSITE" id="PS50850">
    <property type="entry name" value="MFS"/>
    <property type="match status" value="1"/>
</dbReference>
<dbReference type="Pfam" id="PF00083">
    <property type="entry name" value="Sugar_tr"/>
    <property type="match status" value="1"/>
</dbReference>
<organism evidence="10 11">
    <name type="scientific">Lentithecium fluviatile CBS 122367</name>
    <dbReference type="NCBI Taxonomy" id="1168545"/>
    <lineage>
        <taxon>Eukaryota</taxon>
        <taxon>Fungi</taxon>
        <taxon>Dikarya</taxon>
        <taxon>Ascomycota</taxon>
        <taxon>Pezizomycotina</taxon>
        <taxon>Dothideomycetes</taxon>
        <taxon>Pleosporomycetidae</taxon>
        <taxon>Pleosporales</taxon>
        <taxon>Massarineae</taxon>
        <taxon>Lentitheciaceae</taxon>
        <taxon>Lentithecium</taxon>
    </lineage>
</organism>
<dbReference type="InterPro" id="IPR020846">
    <property type="entry name" value="MFS_dom"/>
</dbReference>
<feature type="transmembrane region" description="Helical" evidence="8">
    <location>
        <begin position="221"/>
        <end position="243"/>
    </location>
</feature>
<feature type="transmembrane region" description="Helical" evidence="8">
    <location>
        <begin position="191"/>
        <end position="209"/>
    </location>
</feature>
<feature type="domain" description="Major facilitator superfamily (MFS) profile" evidence="9">
    <location>
        <begin position="94"/>
        <end position="552"/>
    </location>
</feature>
<dbReference type="AlphaFoldDB" id="A0A6G1IQW7"/>
<feature type="transmembrane region" description="Helical" evidence="8">
    <location>
        <begin position="458"/>
        <end position="476"/>
    </location>
</feature>
<evidence type="ECO:0000259" key="9">
    <source>
        <dbReference type="PROSITE" id="PS50850"/>
    </source>
</evidence>
<dbReference type="Proteomes" id="UP000799291">
    <property type="component" value="Unassembled WGS sequence"/>
</dbReference>
<feature type="transmembrane region" description="Helical" evidence="8">
    <location>
        <begin position="497"/>
        <end position="517"/>
    </location>
</feature>
<evidence type="ECO:0000256" key="5">
    <source>
        <dbReference type="ARBA" id="ARBA00022989"/>
    </source>
</evidence>
<dbReference type="SUPFAM" id="SSF103473">
    <property type="entry name" value="MFS general substrate transporter"/>
    <property type="match status" value="1"/>
</dbReference>
<dbReference type="InterPro" id="IPR003663">
    <property type="entry name" value="Sugar/inositol_transpt"/>
</dbReference>
<dbReference type="GO" id="GO:0022857">
    <property type="term" value="F:transmembrane transporter activity"/>
    <property type="evidence" value="ECO:0007669"/>
    <property type="project" value="InterPro"/>
</dbReference>
<dbReference type="Gene3D" id="1.20.1250.20">
    <property type="entry name" value="MFS general substrate transporter like domains"/>
    <property type="match status" value="1"/>
</dbReference>